<dbReference type="Proteomes" id="UP000204391">
    <property type="component" value="Chromosome"/>
</dbReference>
<keyword evidence="2" id="KW-1185">Reference proteome</keyword>
<dbReference type="AlphaFoldDB" id="A0A221M9D3"/>
<name>A0A221M9D3_9BACI</name>
<evidence type="ECO:0008006" key="3">
    <source>
        <dbReference type="Google" id="ProtNLM"/>
    </source>
</evidence>
<dbReference type="RefSeq" id="WP_089530840.1">
    <property type="nucleotide sequence ID" value="NZ_CP022437.1"/>
</dbReference>
<evidence type="ECO:0000313" key="2">
    <source>
        <dbReference type="Proteomes" id="UP000204391"/>
    </source>
</evidence>
<dbReference type="OrthoDB" id="1047417at2"/>
<gene>
    <name evidence="1" type="ORF">CFK40_04105</name>
</gene>
<evidence type="ECO:0000313" key="1">
    <source>
        <dbReference type="EMBL" id="ASN04247.1"/>
    </source>
</evidence>
<sequence>MDYVKQMDGFYNRIEVQPLSDAAISLWHSLMHINCRTAWMKEFTVPTITLRTKSSLSESAINRARKELKKKGYIIVQSRRGNQSPIYQIACLTETSNQSVDPTEDTIFNKIWRTIREVTKPQLANTLWVC</sequence>
<reference evidence="1 2" key="1">
    <citation type="journal article" date="2003" name="Int. J. Syst. Evol. Microbiol.">
        <title>Virgibacillus carmonensis sp. nov., Virgibacillus necropolis sp. nov. and Virgibacillus picturae sp. nov., three novel species isolated from deteriorated mural paintings, transfer of the species of the genus salibacillus to Virgibacillus, as Virgibacillus marismortui comb. nov. and Virgibacillus salexigens comb. nov., and emended description of the genus Virgibacillus.</title>
        <authorList>
            <person name="Heyrman J."/>
            <person name="Logan N.A."/>
            <person name="Busse H.J."/>
            <person name="Balcaen A."/>
            <person name="Lebbe L."/>
            <person name="Rodriguez-Diaz M."/>
            <person name="Swings J."/>
            <person name="De Vos P."/>
        </authorList>
    </citation>
    <scope>NUCLEOTIDE SEQUENCE [LARGE SCALE GENOMIC DNA]</scope>
    <source>
        <strain evidence="1 2">LMG 19488</strain>
    </source>
</reference>
<dbReference type="EMBL" id="CP022437">
    <property type="protein sequence ID" value="ASN04247.1"/>
    <property type="molecule type" value="Genomic_DNA"/>
</dbReference>
<proteinExistence type="predicted"/>
<protein>
    <recommendedName>
        <fullName evidence="3">Helix-turn-helix domain-containing protein</fullName>
    </recommendedName>
</protein>
<dbReference type="KEGG" id="vne:CFK40_04105"/>
<accession>A0A221M9D3</accession>
<organism evidence="1 2">
    <name type="scientific">Virgibacillus necropolis</name>
    <dbReference type="NCBI Taxonomy" id="163877"/>
    <lineage>
        <taxon>Bacteria</taxon>
        <taxon>Bacillati</taxon>
        <taxon>Bacillota</taxon>
        <taxon>Bacilli</taxon>
        <taxon>Bacillales</taxon>
        <taxon>Bacillaceae</taxon>
        <taxon>Virgibacillus</taxon>
    </lineage>
</organism>